<sequence>MIIDVERVAHRGWADFHGELVILWVIRIKFSLPIARKLRFSTDGFILLSADWGGGEMMNSFFRTLEKFVKFVFDNGRLRRKRTGRRIIPKCGRPFNFADWPLKSTLISPTLVKRKADVLDHLFNVTQHQMGGDEGVGNENLARDFHAS</sequence>
<comment type="caution">
    <text evidence="1">The sequence shown here is derived from an EMBL/GenBank/DDBJ whole genome shotgun (WGS) entry which is preliminary data.</text>
</comment>
<evidence type="ECO:0000313" key="2">
    <source>
        <dbReference type="Proteomes" id="UP001234178"/>
    </source>
</evidence>
<dbReference type="Proteomes" id="UP001234178">
    <property type="component" value="Unassembled WGS sequence"/>
</dbReference>
<gene>
    <name evidence="1" type="ORF">OUZ56_028408</name>
</gene>
<proteinExistence type="predicted"/>
<accession>A0ABR0B3S5</accession>
<reference evidence="1 2" key="1">
    <citation type="journal article" date="2023" name="Nucleic Acids Res.">
        <title>The hologenome of Daphnia magna reveals possible DNA methylation and microbiome-mediated evolution of the host genome.</title>
        <authorList>
            <person name="Chaturvedi A."/>
            <person name="Li X."/>
            <person name="Dhandapani V."/>
            <person name="Marshall H."/>
            <person name="Kissane S."/>
            <person name="Cuenca-Cambronero M."/>
            <person name="Asole G."/>
            <person name="Calvet F."/>
            <person name="Ruiz-Romero M."/>
            <person name="Marangio P."/>
            <person name="Guigo R."/>
            <person name="Rago D."/>
            <person name="Mirbahai L."/>
            <person name="Eastwood N."/>
            <person name="Colbourne J.K."/>
            <person name="Zhou J."/>
            <person name="Mallon E."/>
            <person name="Orsini L."/>
        </authorList>
    </citation>
    <scope>NUCLEOTIDE SEQUENCE [LARGE SCALE GENOMIC DNA]</scope>
    <source>
        <strain evidence="1">LRV0_1</strain>
    </source>
</reference>
<evidence type="ECO:0000313" key="1">
    <source>
        <dbReference type="EMBL" id="KAK4036349.1"/>
    </source>
</evidence>
<dbReference type="EMBL" id="JAOYFB010000040">
    <property type="protein sequence ID" value="KAK4036349.1"/>
    <property type="molecule type" value="Genomic_DNA"/>
</dbReference>
<protein>
    <submittedName>
        <fullName evidence="1">Uncharacterized protein</fullName>
    </submittedName>
</protein>
<keyword evidence="2" id="KW-1185">Reference proteome</keyword>
<name>A0ABR0B3S5_9CRUS</name>
<organism evidence="1 2">
    <name type="scientific">Daphnia magna</name>
    <dbReference type="NCBI Taxonomy" id="35525"/>
    <lineage>
        <taxon>Eukaryota</taxon>
        <taxon>Metazoa</taxon>
        <taxon>Ecdysozoa</taxon>
        <taxon>Arthropoda</taxon>
        <taxon>Crustacea</taxon>
        <taxon>Branchiopoda</taxon>
        <taxon>Diplostraca</taxon>
        <taxon>Cladocera</taxon>
        <taxon>Anomopoda</taxon>
        <taxon>Daphniidae</taxon>
        <taxon>Daphnia</taxon>
    </lineage>
</organism>